<gene>
    <name evidence="6" type="ORF">GDO86_000622</name>
</gene>
<dbReference type="GO" id="GO:0045087">
    <property type="term" value="P:innate immune response"/>
    <property type="evidence" value="ECO:0007669"/>
    <property type="project" value="TreeGrafter"/>
</dbReference>
<evidence type="ECO:0000313" key="6">
    <source>
        <dbReference type="EMBL" id="KAG8454054.1"/>
    </source>
</evidence>
<dbReference type="GO" id="GO:0005524">
    <property type="term" value="F:ATP binding"/>
    <property type="evidence" value="ECO:0007669"/>
    <property type="project" value="InterPro"/>
</dbReference>
<sequence length="1152" mass="129944">MNNQEVVTLLQECKQMLSAFASGVSELSEKEKNDYQQCEASIPDDLKTLIQEAKEMKWPFVPERWQYKQAVGPEDKTNLQDIINPRLHDLLGFLKASIAIADSATAAAIVFLIDRILYWADASIRLLQVAKALHKMWPATPIAPQVVIRQARISVNTGKLLKAEYILSSLINNNGETGFWQYTEESDKVLVQSVCIQIRGQILQKLGMWYEAAELIWVSIVGFSELPIPDKKGISSSMGILADIFISMSKEDYQRFTLCSHVCLSLLEEFDHKLLSAAESCKLAATFSLYTPLFVLVNLTIRGTCLLSYSLSKDCPMELKPHYLSEAKEAFEIGLLTKQQEDLVSSKQELNFFVKSAFCLANVHKWLNSDSVNHKDVHHLCTEAVKQLAIYNTLPDKQDKANLARDIMSIVFSLKESLRVQQFSKIDKHSYVPESYKECVKKKLVNGNIRFQNLLDMHSRHHSSVCQVLSRNCRRHICTKSSMNTGACITATVLNTLDGIRTGDDISGDHDSLHQSSNARRCKLVRSNAVSFSSDEENQKIRLQLMSNSSSSSKSWCSLSNASSSWESVGFNNENELSNELNSSKGSNENDFPVVAHDILCENESQENDDFVNIHMHNLSIQERNETLYPNIQMSTEEPCSVSASPFSSLNNHLNKSTLKSEDHCSRFFAEPATNRDDQSEGSVLFEDIDYLAETESATHEIHKISEAKKDNHVCTISTVDPDCETEDNIENKPVVIPSNDFNGSTCSSKHHTLFNCKHSSSLPDDACFLDQTTAANNEGKIPVLQQQCSTGSSSQKKSSEIVKHSPETPETACETTEEGDRFSLSSSHGSNSWKNSRFSRSSSGSFSLLNSSASSYVFIQARNTEQARLLSDMEYENLLSGVEHDWLMERLQETGVFNFTHLHQAYDALLLKFSKKSGLWIAQETIVHCGDYVEVSKKGRQRNIFWVQFLHQDNSLARYVGKEYKEPKELLYHFSDVERQMTAQYYVTEFNKRLYELNILTQIFYIPSSILLILEDRCIKGGISVEPYILGEFVKLSNNAHAVKTQFEATKYGLAFGHFTYEFSNYSDIVVDLQGWVTASKKGEALIYLTDPQIHSVNNNTLDTSNKSVPACINFGKKGVEYFFNSQHTECNEICYSLSLTRPDLTTLQNH</sequence>
<reference evidence="6" key="1">
    <citation type="thesis" date="2020" institute="ProQuest LLC" country="789 East Eisenhower Parkway, Ann Arbor, MI, USA">
        <title>Comparative Genomics and Chromosome Evolution.</title>
        <authorList>
            <person name="Mudd A.B."/>
        </authorList>
    </citation>
    <scope>NUCLEOTIDE SEQUENCE</scope>
    <source>
        <strain evidence="6">Female2</strain>
        <tissue evidence="6">Blood</tissue>
    </source>
</reference>
<dbReference type="SUPFAM" id="SSF56112">
    <property type="entry name" value="Protein kinase-like (PK-like)"/>
    <property type="match status" value="1"/>
</dbReference>
<keyword evidence="1" id="KW-0723">Serine/threonine-protein kinase</keyword>
<evidence type="ECO:0000256" key="1">
    <source>
        <dbReference type="ARBA" id="ARBA00022527"/>
    </source>
</evidence>
<feature type="domain" description="Alpha-type protein kinase" evidence="5">
    <location>
        <begin position="913"/>
        <end position="1144"/>
    </location>
</feature>
<dbReference type="Gene3D" id="3.20.200.10">
    <property type="entry name" value="MHCK/EF2 kinase"/>
    <property type="match status" value="1"/>
</dbReference>
<dbReference type="GO" id="GO:0048029">
    <property type="term" value="F:monosaccharide binding"/>
    <property type="evidence" value="ECO:0007669"/>
    <property type="project" value="TreeGrafter"/>
</dbReference>
<dbReference type="InterPro" id="IPR004166">
    <property type="entry name" value="a-kinase_dom"/>
</dbReference>
<dbReference type="PANTHER" id="PTHR46747">
    <property type="entry name" value="ALPHA-PROTEIN KINASE 1"/>
    <property type="match status" value="1"/>
</dbReference>
<evidence type="ECO:0000256" key="4">
    <source>
        <dbReference type="SAM" id="MobiDB-lite"/>
    </source>
</evidence>
<dbReference type="CDD" id="cd16969">
    <property type="entry name" value="Alpha_kinase_ALPK1"/>
    <property type="match status" value="1"/>
</dbReference>
<evidence type="ECO:0000256" key="3">
    <source>
        <dbReference type="ARBA" id="ARBA00022777"/>
    </source>
</evidence>
<keyword evidence="2" id="KW-0808">Transferase</keyword>
<name>A0A8T2KDV5_9PIPI</name>
<comment type="caution">
    <text evidence="6">The sequence shown here is derived from an EMBL/GenBank/DDBJ whole genome shotgun (WGS) entry which is preliminary data.</text>
</comment>
<feature type="compositionally biased region" description="Low complexity" evidence="4">
    <location>
        <begin position="787"/>
        <end position="797"/>
    </location>
</feature>
<dbReference type="InterPro" id="IPR011009">
    <property type="entry name" value="Kinase-like_dom_sf"/>
</dbReference>
<accession>A0A8T2KDV5</accession>
<protein>
    <recommendedName>
        <fullName evidence="5">Alpha-type protein kinase domain-containing protein</fullName>
    </recommendedName>
</protein>
<dbReference type="InterPro" id="IPR043529">
    <property type="entry name" value="ALPK1"/>
</dbReference>
<dbReference type="PANTHER" id="PTHR46747:SF1">
    <property type="entry name" value="ALPHA-PROTEIN KINASE 1"/>
    <property type="match status" value="1"/>
</dbReference>
<keyword evidence="7" id="KW-1185">Reference proteome</keyword>
<evidence type="ECO:0000313" key="7">
    <source>
        <dbReference type="Proteomes" id="UP000812440"/>
    </source>
</evidence>
<feature type="compositionally biased region" description="Basic and acidic residues" evidence="4">
    <location>
        <begin position="798"/>
        <end position="808"/>
    </location>
</feature>
<dbReference type="PROSITE" id="PS51158">
    <property type="entry name" value="ALPHA_KINASE"/>
    <property type="match status" value="1"/>
</dbReference>
<dbReference type="OrthoDB" id="301415at2759"/>
<dbReference type="Pfam" id="PF02816">
    <property type="entry name" value="Alpha_kinase"/>
    <property type="match status" value="1"/>
</dbReference>
<feature type="compositionally biased region" description="Low complexity" evidence="4">
    <location>
        <begin position="824"/>
        <end position="836"/>
    </location>
</feature>
<dbReference type="GO" id="GO:0002753">
    <property type="term" value="P:cytoplasmic pattern recognition receptor signaling pathway"/>
    <property type="evidence" value="ECO:0007669"/>
    <property type="project" value="TreeGrafter"/>
</dbReference>
<keyword evidence="3" id="KW-0418">Kinase</keyword>
<feature type="region of interest" description="Disordered" evidence="4">
    <location>
        <begin position="787"/>
        <end position="836"/>
    </location>
</feature>
<dbReference type="GO" id="GO:0005929">
    <property type="term" value="C:cilium"/>
    <property type="evidence" value="ECO:0007669"/>
    <property type="project" value="TreeGrafter"/>
</dbReference>
<proteinExistence type="predicted"/>
<dbReference type="SMART" id="SM00811">
    <property type="entry name" value="Alpha_kinase"/>
    <property type="match status" value="1"/>
</dbReference>
<dbReference type="Proteomes" id="UP000812440">
    <property type="component" value="Chromosome 1"/>
</dbReference>
<dbReference type="EMBL" id="JAACNH010000001">
    <property type="protein sequence ID" value="KAG8454054.1"/>
    <property type="molecule type" value="Genomic_DNA"/>
</dbReference>
<dbReference type="GO" id="GO:0004674">
    <property type="term" value="F:protein serine/threonine kinase activity"/>
    <property type="evidence" value="ECO:0007669"/>
    <property type="project" value="UniProtKB-KW"/>
</dbReference>
<dbReference type="AlphaFoldDB" id="A0A8T2KDV5"/>
<evidence type="ECO:0000256" key="2">
    <source>
        <dbReference type="ARBA" id="ARBA00022679"/>
    </source>
</evidence>
<organism evidence="6 7">
    <name type="scientific">Hymenochirus boettgeri</name>
    <name type="common">Congo dwarf clawed frog</name>
    <dbReference type="NCBI Taxonomy" id="247094"/>
    <lineage>
        <taxon>Eukaryota</taxon>
        <taxon>Metazoa</taxon>
        <taxon>Chordata</taxon>
        <taxon>Craniata</taxon>
        <taxon>Vertebrata</taxon>
        <taxon>Euteleostomi</taxon>
        <taxon>Amphibia</taxon>
        <taxon>Batrachia</taxon>
        <taxon>Anura</taxon>
        <taxon>Pipoidea</taxon>
        <taxon>Pipidae</taxon>
        <taxon>Pipinae</taxon>
        <taxon>Hymenochirus</taxon>
    </lineage>
</organism>
<evidence type="ECO:0000259" key="5">
    <source>
        <dbReference type="PROSITE" id="PS51158"/>
    </source>
</evidence>